<dbReference type="VEuPathDB" id="FungiDB:RhiirA1_463961"/>
<comment type="caution">
    <text evidence="1">The sequence shown here is derived from an EMBL/GenBank/DDBJ whole genome shotgun (WGS) entry which is preliminary data.</text>
</comment>
<reference evidence="1 2" key="2">
    <citation type="submission" date="2017-10" db="EMBL/GenBank/DDBJ databases">
        <title>Genome analyses suggest a sexual origin of heterokaryosis in a supposedly ancient asexual fungus.</title>
        <authorList>
            <person name="Corradi N."/>
            <person name="Sedzielewska K."/>
            <person name="Noel J."/>
            <person name="Charron P."/>
            <person name="Farinelli L."/>
            <person name="Marton T."/>
            <person name="Kruger M."/>
            <person name="Pelin A."/>
            <person name="Brachmann A."/>
            <person name="Corradi N."/>
        </authorList>
    </citation>
    <scope>NUCLEOTIDE SEQUENCE [LARGE SCALE GENOMIC DNA]</scope>
    <source>
        <strain evidence="1 2">A1</strain>
    </source>
</reference>
<evidence type="ECO:0000313" key="1">
    <source>
        <dbReference type="EMBL" id="PKC63287.1"/>
    </source>
</evidence>
<proteinExistence type="predicted"/>
<dbReference type="OrthoDB" id="10452772at2759"/>
<gene>
    <name evidence="1" type="ORF">RhiirA1_463961</name>
</gene>
<dbReference type="AlphaFoldDB" id="A0A2I1EGS3"/>
<accession>A0A2I1EGS3</accession>
<evidence type="ECO:0000313" key="2">
    <source>
        <dbReference type="Proteomes" id="UP000232688"/>
    </source>
</evidence>
<name>A0A2I1EGS3_9GLOM</name>
<dbReference type="EMBL" id="LLXH01000755">
    <property type="protein sequence ID" value="PKC63287.1"/>
    <property type="molecule type" value="Genomic_DNA"/>
</dbReference>
<organism evidence="1 2">
    <name type="scientific">Rhizophagus irregularis</name>
    <dbReference type="NCBI Taxonomy" id="588596"/>
    <lineage>
        <taxon>Eukaryota</taxon>
        <taxon>Fungi</taxon>
        <taxon>Fungi incertae sedis</taxon>
        <taxon>Mucoromycota</taxon>
        <taxon>Glomeromycotina</taxon>
        <taxon>Glomeromycetes</taxon>
        <taxon>Glomerales</taxon>
        <taxon>Glomeraceae</taxon>
        <taxon>Rhizophagus</taxon>
    </lineage>
</organism>
<protein>
    <submittedName>
        <fullName evidence="1">Uncharacterized protein</fullName>
    </submittedName>
</protein>
<reference evidence="1 2" key="1">
    <citation type="submission" date="2017-10" db="EMBL/GenBank/DDBJ databases">
        <title>Extensive intraspecific genome diversity in a model arbuscular mycorrhizal fungus.</title>
        <authorList>
            <person name="Chen E.C.H."/>
            <person name="Morin E."/>
            <person name="Baudet D."/>
            <person name="Noel J."/>
            <person name="Ndikumana S."/>
            <person name="Charron P."/>
            <person name="St-Onge C."/>
            <person name="Giorgi J."/>
            <person name="Grigoriev I.V."/>
            <person name="Roux C."/>
            <person name="Martin F.M."/>
            <person name="Corradi N."/>
        </authorList>
    </citation>
    <scope>NUCLEOTIDE SEQUENCE [LARGE SCALE GENOMIC DNA]</scope>
    <source>
        <strain evidence="1 2">A1</strain>
    </source>
</reference>
<sequence>MFDSSEFFRYKLQLYLQIKLRRFKPKLYYLLRLSLTPLYDLSIVPNREGYYLTKISTVECLICYDYSIWNGPFRDVRKHNHIAKIYQQSQINNLLYQQVKADLEQTKEQHVSENPTEYYQNEFYEFYSNMINFPRQGLQNPLTLSSFTLQSLLLESLISHLPNGQEQQFATLSNNYTLNT</sequence>
<dbReference type="Proteomes" id="UP000232688">
    <property type="component" value="Unassembled WGS sequence"/>
</dbReference>